<evidence type="ECO:0000256" key="3">
    <source>
        <dbReference type="ARBA" id="ARBA00023002"/>
    </source>
</evidence>
<feature type="domain" description="Rieske" evidence="7">
    <location>
        <begin position="425"/>
        <end position="508"/>
    </location>
</feature>
<dbReference type="Gene3D" id="3.30.9.10">
    <property type="entry name" value="D-Amino Acid Oxidase, subunit A, domain 2"/>
    <property type="match status" value="1"/>
</dbReference>
<evidence type="ECO:0000256" key="5">
    <source>
        <dbReference type="ARBA" id="ARBA00023014"/>
    </source>
</evidence>
<evidence type="ECO:0000313" key="9">
    <source>
        <dbReference type="Proteomes" id="UP000298213"/>
    </source>
</evidence>
<dbReference type="GO" id="GO:0005737">
    <property type="term" value="C:cytoplasm"/>
    <property type="evidence" value="ECO:0007669"/>
    <property type="project" value="TreeGrafter"/>
</dbReference>
<dbReference type="GO" id="GO:0051537">
    <property type="term" value="F:2 iron, 2 sulfur cluster binding"/>
    <property type="evidence" value="ECO:0007669"/>
    <property type="project" value="UniProtKB-KW"/>
</dbReference>
<dbReference type="CDD" id="cd03477">
    <property type="entry name" value="Rieske_YhfW_C"/>
    <property type="match status" value="1"/>
</dbReference>
<keyword evidence="2" id="KW-0479">Metal-binding</keyword>
<dbReference type="PRINTS" id="PR00162">
    <property type="entry name" value="RIESKE"/>
</dbReference>
<organism evidence="8 9">
    <name type="scientific">Sphingomonas parva</name>
    <dbReference type="NCBI Taxonomy" id="2555898"/>
    <lineage>
        <taxon>Bacteria</taxon>
        <taxon>Pseudomonadati</taxon>
        <taxon>Pseudomonadota</taxon>
        <taxon>Alphaproteobacteria</taxon>
        <taxon>Sphingomonadales</taxon>
        <taxon>Sphingomonadaceae</taxon>
        <taxon>Sphingomonas</taxon>
    </lineage>
</organism>
<dbReference type="PANTHER" id="PTHR13847:SF281">
    <property type="entry name" value="FAD DEPENDENT OXIDOREDUCTASE DOMAIN-CONTAINING PROTEIN"/>
    <property type="match status" value="1"/>
</dbReference>
<evidence type="ECO:0000313" key="8">
    <source>
        <dbReference type="EMBL" id="TFI58883.1"/>
    </source>
</evidence>
<proteinExistence type="predicted"/>
<accession>A0A4Y8ZS93</accession>
<keyword evidence="6" id="KW-1015">Disulfide bond</keyword>
<evidence type="ECO:0000256" key="6">
    <source>
        <dbReference type="ARBA" id="ARBA00023157"/>
    </source>
</evidence>
<comment type="caution">
    <text evidence="8">The sequence shown here is derived from an EMBL/GenBank/DDBJ whole genome shotgun (WGS) entry which is preliminary data.</text>
</comment>
<dbReference type="Gene3D" id="2.102.10.10">
    <property type="entry name" value="Rieske [2Fe-2S] iron-sulphur domain"/>
    <property type="match status" value="1"/>
</dbReference>
<dbReference type="Proteomes" id="UP000298213">
    <property type="component" value="Unassembled WGS sequence"/>
</dbReference>
<dbReference type="InterPro" id="IPR038010">
    <property type="entry name" value="YhfW_C"/>
</dbReference>
<keyword evidence="1" id="KW-0001">2Fe-2S</keyword>
<dbReference type="InterPro" id="IPR005805">
    <property type="entry name" value="Rieske_Fe-S_prot_C"/>
</dbReference>
<keyword evidence="9" id="KW-1185">Reference proteome</keyword>
<name>A0A4Y8ZS93_9SPHN</name>
<protein>
    <submittedName>
        <fullName evidence="8">FAD-dependent oxidoreductase</fullName>
    </submittedName>
</protein>
<dbReference type="InterPro" id="IPR017941">
    <property type="entry name" value="Rieske_2Fe-2S"/>
</dbReference>
<dbReference type="InterPro" id="IPR036188">
    <property type="entry name" value="FAD/NAD-bd_sf"/>
</dbReference>
<dbReference type="SUPFAM" id="SSF50022">
    <property type="entry name" value="ISP domain"/>
    <property type="match status" value="1"/>
</dbReference>
<dbReference type="GO" id="GO:0016491">
    <property type="term" value="F:oxidoreductase activity"/>
    <property type="evidence" value="ECO:0007669"/>
    <property type="project" value="UniProtKB-KW"/>
</dbReference>
<dbReference type="GO" id="GO:0046872">
    <property type="term" value="F:metal ion binding"/>
    <property type="evidence" value="ECO:0007669"/>
    <property type="project" value="UniProtKB-KW"/>
</dbReference>
<evidence type="ECO:0000256" key="2">
    <source>
        <dbReference type="ARBA" id="ARBA00022723"/>
    </source>
</evidence>
<dbReference type="Gene3D" id="3.50.50.60">
    <property type="entry name" value="FAD/NAD(P)-binding domain"/>
    <property type="match status" value="1"/>
</dbReference>
<dbReference type="Pfam" id="PF01266">
    <property type="entry name" value="DAO"/>
    <property type="match status" value="1"/>
</dbReference>
<dbReference type="GO" id="GO:0016020">
    <property type="term" value="C:membrane"/>
    <property type="evidence" value="ECO:0007669"/>
    <property type="project" value="InterPro"/>
</dbReference>
<keyword evidence="3" id="KW-0560">Oxidoreductase</keyword>
<dbReference type="InterPro" id="IPR006076">
    <property type="entry name" value="FAD-dep_OxRdtase"/>
</dbReference>
<dbReference type="PROSITE" id="PS51296">
    <property type="entry name" value="RIESKE"/>
    <property type="match status" value="1"/>
</dbReference>
<evidence type="ECO:0000256" key="1">
    <source>
        <dbReference type="ARBA" id="ARBA00022714"/>
    </source>
</evidence>
<dbReference type="PANTHER" id="PTHR13847">
    <property type="entry name" value="SARCOSINE DEHYDROGENASE-RELATED"/>
    <property type="match status" value="1"/>
</dbReference>
<sequence length="508" mass="55334">MNVADERSISCWMDRVPVVEAPPLAADARCDVVVIGSGIAGLSTAYELSRSGRSVIVIDRGTIGGGMTARTTAHLATELDDFYSELIRVRGEDEARIYHDSQVAAVNRIEAICRDEKLDADFARVDGYLFPAEEDHRRDLEEEFDACRKIGVEVEWVERAPVPGYDTGRALRFPNQGRFHPTKYLAGLAQAIIRHGGRLHADTAYVSDNEDENGVEITVEAGHVIRAGAAVFATNSPVNDKVAIHTKQAPDRTYAIAGRVPKGSVPDALVWDTYDAYHYVRIQPLGEAEDLLIVGGEDHRSGEAEDMDQRLDALERWTGERYPSFTRAEYRWSGQVLEPIDFMPFSGRNPGSRNIYIHSGDSGQGITNGVAGSLTIFPLIIGEDSRFAPVLDPARKSLTSTSSLGEFVRGQAGVMKNMAEHLGPSEVASEDEIAPGEGAIIREGLAKLACYRAEDGSIVRRSAVCTHAGCIVHWNGFEKCWDCPCHGSQFAPDGEVLNGPAVKPLAEA</sequence>
<dbReference type="OrthoDB" id="9815989at2"/>
<dbReference type="RefSeq" id="WP_135085280.1">
    <property type="nucleotide sequence ID" value="NZ_SPDV01000011.1"/>
</dbReference>
<gene>
    <name evidence="8" type="ORF">E2493_07390</name>
</gene>
<keyword evidence="4" id="KW-0408">Iron</keyword>
<dbReference type="AlphaFoldDB" id="A0A4Y8ZS93"/>
<reference evidence="8 9" key="1">
    <citation type="submission" date="2019-03" db="EMBL/GenBank/DDBJ databases">
        <title>Genome sequence of Sphingomonas sp. 17J27-24.</title>
        <authorList>
            <person name="Kim M."/>
            <person name="Maeng S."/>
            <person name="Sathiyaraj S."/>
        </authorList>
    </citation>
    <scope>NUCLEOTIDE SEQUENCE [LARGE SCALE GENOMIC DNA]</scope>
    <source>
        <strain evidence="8 9">17J27-24</strain>
    </source>
</reference>
<keyword evidence="5" id="KW-0411">Iron-sulfur</keyword>
<evidence type="ECO:0000259" key="7">
    <source>
        <dbReference type="PROSITE" id="PS51296"/>
    </source>
</evidence>
<dbReference type="EMBL" id="SPDV01000011">
    <property type="protein sequence ID" value="TFI58883.1"/>
    <property type="molecule type" value="Genomic_DNA"/>
</dbReference>
<dbReference type="SUPFAM" id="SSF51905">
    <property type="entry name" value="FAD/NAD(P)-binding domain"/>
    <property type="match status" value="1"/>
</dbReference>
<evidence type="ECO:0000256" key="4">
    <source>
        <dbReference type="ARBA" id="ARBA00023004"/>
    </source>
</evidence>
<dbReference type="InterPro" id="IPR036922">
    <property type="entry name" value="Rieske_2Fe-2S_sf"/>
</dbReference>
<dbReference type="Pfam" id="PF00355">
    <property type="entry name" value="Rieske"/>
    <property type="match status" value="1"/>
</dbReference>